<accession>A9YMU9</accession>
<keyword evidence="4" id="KW-1185">Reference proteome</keyword>
<reference evidence="3 4" key="1">
    <citation type="journal article" date="2008" name="Virus Genes">
        <title>Genomic sequence analysis of a granulovirus isolated from the Old World bollworm, Helicoverpa armigera.</title>
        <authorList>
            <person name="Harrison R.L."/>
            <person name="Popham H.J."/>
        </authorList>
    </citation>
    <scope>NUCLEOTIDE SEQUENCE [LARGE SCALE GENOMIC DNA]</scope>
</reference>
<dbReference type="GO" id="GO:0008061">
    <property type="term" value="F:chitin binding"/>
    <property type="evidence" value="ECO:0007669"/>
    <property type="project" value="InterPro"/>
</dbReference>
<dbReference type="InterPro" id="IPR002557">
    <property type="entry name" value="Chitin-bd_dom"/>
</dbReference>
<evidence type="ECO:0000313" key="4">
    <source>
        <dbReference type="Proteomes" id="UP000203266"/>
    </source>
</evidence>
<evidence type="ECO:0000259" key="2">
    <source>
        <dbReference type="PROSITE" id="PS50940"/>
    </source>
</evidence>
<keyword evidence="1" id="KW-1133">Transmembrane helix</keyword>
<dbReference type="PROSITE" id="PS50940">
    <property type="entry name" value="CHIT_BIND_II"/>
    <property type="match status" value="1"/>
</dbReference>
<proteinExistence type="predicted"/>
<dbReference type="Proteomes" id="UP000203266">
    <property type="component" value="Segment"/>
</dbReference>
<evidence type="ECO:0000313" key="3">
    <source>
        <dbReference type="EMBL" id="ABY47798.1"/>
    </source>
</evidence>
<organism evidence="3 4">
    <name type="scientific">Helicoverpa armigera granulovirus</name>
    <dbReference type="NCBI Taxonomy" id="489830"/>
    <lineage>
        <taxon>Viruses</taxon>
        <taxon>Viruses incertae sedis</taxon>
        <taxon>Naldaviricetes</taxon>
        <taxon>Lefavirales</taxon>
        <taxon>Baculoviridae</taxon>
        <taxon>Betabaculovirus</taxon>
        <taxon>Betabaculovirus helarmigerae</taxon>
    </lineage>
</organism>
<evidence type="ECO:0000256" key="1">
    <source>
        <dbReference type="SAM" id="Phobius"/>
    </source>
</evidence>
<dbReference type="GeneID" id="10973791"/>
<dbReference type="InterPro" id="IPR036508">
    <property type="entry name" value="Chitin-bd_dom_sf"/>
</dbReference>
<dbReference type="OrthoDB" id="29192at10239"/>
<dbReference type="SMART" id="SM00494">
    <property type="entry name" value="ChtBD2"/>
    <property type="match status" value="1"/>
</dbReference>
<dbReference type="EMBL" id="EU255577">
    <property type="protein sequence ID" value="ABY47798.1"/>
    <property type="molecule type" value="Genomic_DNA"/>
</dbReference>
<dbReference type="Gene3D" id="2.170.140.10">
    <property type="entry name" value="Chitin binding domain"/>
    <property type="match status" value="1"/>
</dbReference>
<name>A9YMU9_9BBAC</name>
<protein>
    <recommendedName>
        <fullName evidence="2">Chitin-binding type-2 domain-containing protein</fullName>
    </recommendedName>
</protein>
<feature type="domain" description="Chitin-binding type-2" evidence="2">
    <location>
        <begin position="33"/>
        <end position="87"/>
    </location>
</feature>
<dbReference type="Pfam" id="PF01607">
    <property type="entry name" value="CBM_14"/>
    <property type="match status" value="1"/>
</dbReference>
<dbReference type="RefSeq" id="YP_001649089.1">
    <property type="nucleotide sequence ID" value="NC_010240.1"/>
</dbReference>
<dbReference type="SUPFAM" id="SSF57625">
    <property type="entry name" value="Invertebrate chitin-binding proteins"/>
    <property type="match status" value="1"/>
</dbReference>
<feature type="transmembrane region" description="Helical" evidence="1">
    <location>
        <begin position="6"/>
        <end position="24"/>
    </location>
</feature>
<keyword evidence="1" id="KW-0812">Transmembrane</keyword>
<dbReference type="GO" id="GO:0005576">
    <property type="term" value="C:extracellular region"/>
    <property type="evidence" value="ECO:0007669"/>
    <property type="project" value="InterPro"/>
</dbReference>
<dbReference type="KEGG" id="vg:10973791"/>
<dbReference type="CAZy" id="CBM14">
    <property type="family name" value="Carbohydrate-Binding Module Family 14"/>
</dbReference>
<keyword evidence="1" id="KW-0472">Membrane</keyword>
<sequence>MSLIVLLLIILIIAVIIIMFYYTSDINENDQQIKVCPPGVYGTVPNPADCSSFYFCPSGNKLLCSDGFVYNPANRQCVPKDSIDCGDRPYVSRE</sequence>